<organism evidence="2 3">
    <name type="scientific">Paraburkholderia tagetis</name>
    <dbReference type="NCBI Taxonomy" id="2913261"/>
    <lineage>
        <taxon>Bacteria</taxon>
        <taxon>Pseudomonadati</taxon>
        <taxon>Pseudomonadota</taxon>
        <taxon>Betaproteobacteria</taxon>
        <taxon>Burkholderiales</taxon>
        <taxon>Burkholderiaceae</taxon>
        <taxon>Paraburkholderia</taxon>
    </lineage>
</organism>
<evidence type="ECO:0000256" key="1">
    <source>
        <dbReference type="SAM" id="MobiDB-lite"/>
    </source>
</evidence>
<sequence length="103" mass="11738">MVIARRLANRVSHHIGVIDIVLRERDVARNVERNPHRLYPIDSGNHDNGQRKRSDEHGAMLRHAIFEPNREEGEFDGIEAQCVHDTSSTKVFKSFAIVAASLR</sequence>
<name>A0A9X1RX06_9BURK</name>
<protein>
    <submittedName>
        <fullName evidence="2">Uncharacterized protein</fullName>
    </submittedName>
</protein>
<proteinExistence type="predicted"/>
<accession>A0A9X1RX06</accession>
<keyword evidence="3" id="KW-1185">Reference proteome</keyword>
<dbReference type="RefSeq" id="WP_238465909.1">
    <property type="nucleotide sequence ID" value="NZ_JAKLJA010000021.1"/>
</dbReference>
<dbReference type="AlphaFoldDB" id="A0A9X1RX06"/>
<evidence type="ECO:0000313" key="2">
    <source>
        <dbReference type="EMBL" id="MCG5076068.1"/>
    </source>
</evidence>
<dbReference type="Proteomes" id="UP001139308">
    <property type="component" value="Unassembled WGS sequence"/>
</dbReference>
<gene>
    <name evidence="2" type="ORF">L5014_22290</name>
</gene>
<feature type="compositionally biased region" description="Basic and acidic residues" evidence="1">
    <location>
        <begin position="44"/>
        <end position="57"/>
    </location>
</feature>
<reference evidence="2" key="1">
    <citation type="submission" date="2022-01" db="EMBL/GenBank/DDBJ databases">
        <title>Genome sequence and assembly of Parabukholderia sp. RG36.</title>
        <authorList>
            <person name="Chhetri G."/>
        </authorList>
    </citation>
    <scope>NUCLEOTIDE SEQUENCE</scope>
    <source>
        <strain evidence="2">RG36</strain>
    </source>
</reference>
<feature type="region of interest" description="Disordered" evidence="1">
    <location>
        <begin position="36"/>
        <end position="57"/>
    </location>
</feature>
<evidence type="ECO:0000313" key="3">
    <source>
        <dbReference type="Proteomes" id="UP001139308"/>
    </source>
</evidence>
<dbReference type="EMBL" id="JAKLJA010000021">
    <property type="protein sequence ID" value="MCG5076068.1"/>
    <property type="molecule type" value="Genomic_DNA"/>
</dbReference>
<comment type="caution">
    <text evidence="2">The sequence shown here is derived from an EMBL/GenBank/DDBJ whole genome shotgun (WGS) entry which is preliminary data.</text>
</comment>